<dbReference type="InterPro" id="IPR053521">
    <property type="entry name" value="McjB-like"/>
</dbReference>
<dbReference type="Pfam" id="PF13471">
    <property type="entry name" value="Transglut_core3"/>
    <property type="match status" value="1"/>
</dbReference>
<feature type="domain" description="Microcin J25-processing protein McjB C-terminal" evidence="1">
    <location>
        <begin position="61"/>
        <end position="149"/>
    </location>
</feature>
<dbReference type="NCBIfam" id="NF033537">
    <property type="entry name" value="lasso_biosyn_B2"/>
    <property type="match status" value="1"/>
</dbReference>
<proteinExistence type="predicted"/>
<evidence type="ECO:0000313" key="2">
    <source>
        <dbReference type="EMBL" id="SFV90279.1"/>
    </source>
</evidence>
<accession>A0A1W1E8P2</accession>
<protein>
    <recommendedName>
        <fullName evidence="1">Microcin J25-processing protein McjB C-terminal domain-containing protein</fullName>
    </recommendedName>
</protein>
<dbReference type="EMBL" id="FPIB01000012">
    <property type="protein sequence ID" value="SFV90279.1"/>
    <property type="molecule type" value="Genomic_DNA"/>
</dbReference>
<dbReference type="InterPro" id="IPR032708">
    <property type="entry name" value="McjB_C"/>
</dbReference>
<sequence>MAVVKKIGRFFALSFKEKRLFFEAYWTLGLMRLYILVRPFKHISAPLMQYASQEEASVCCADPYLEKEARSIGRAIVRAAAYTPWQSACLAQSLTAWKMLQKRSIDGYFVLGAKKENAHDGTLAAHAWSKCGNTFLTGKEGHENFTPISVFGWNKKLSKETL</sequence>
<reference evidence="2" key="1">
    <citation type="submission" date="2016-10" db="EMBL/GenBank/DDBJ databases">
        <authorList>
            <person name="de Groot N.N."/>
        </authorList>
    </citation>
    <scope>NUCLEOTIDE SEQUENCE</scope>
</reference>
<evidence type="ECO:0000259" key="1">
    <source>
        <dbReference type="Pfam" id="PF13471"/>
    </source>
</evidence>
<organism evidence="2">
    <name type="scientific">hydrothermal vent metagenome</name>
    <dbReference type="NCBI Taxonomy" id="652676"/>
    <lineage>
        <taxon>unclassified sequences</taxon>
        <taxon>metagenomes</taxon>
        <taxon>ecological metagenomes</taxon>
    </lineage>
</organism>
<name>A0A1W1E8P2_9ZZZZ</name>
<gene>
    <name evidence="2" type="ORF">MNB_SV-4-1117</name>
</gene>
<dbReference type="AlphaFoldDB" id="A0A1W1E8P2"/>